<dbReference type="Proteomes" id="UP000488299">
    <property type="component" value="Unassembled WGS sequence"/>
</dbReference>
<organism evidence="1 2">
    <name type="scientific">Rudanella paleaurantiibacter</name>
    <dbReference type="NCBI Taxonomy" id="2614655"/>
    <lineage>
        <taxon>Bacteria</taxon>
        <taxon>Pseudomonadati</taxon>
        <taxon>Bacteroidota</taxon>
        <taxon>Cytophagia</taxon>
        <taxon>Cytophagales</taxon>
        <taxon>Cytophagaceae</taxon>
        <taxon>Rudanella</taxon>
    </lineage>
</organism>
<proteinExistence type="predicted"/>
<evidence type="ECO:0000313" key="1">
    <source>
        <dbReference type="EMBL" id="KAB7731952.1"/>
    </source>
</evidence>
<keyword evidence="2" id="KW-1185">Reference proteome</keyword>
<dbReference type="AlphaFoldDB" id="A0A7J5U387"/>
<dbReference type="InterPro" id="IPR044856">
    <property type="entry name" value="Malate_synth_C_sf"/>
</dbReference>
<dbReference type="EMBL" id="WELI01000002">
    <property type="protein sequence ID" value="KAB7731952.1"/>
    <property type="molecule type" value="Genomic_DNA"/>
</dbReference>
<sequence>MTSHEFQLITAMTPTSFSTERIMTTYTDVVTESSLRAFIGAGLRQVAKAIEQGQESLLAHGQIPAGSACERVGNWLKNQTPTYDGRVIELSWFRHLLVEEMDNVRYTLGEQAYWSGNYPEAGRLFNELAASCVD</sequence>
<gene>
    <name evidence="1" type="ORF">F5984_06955</name>
</gene>
<name>A0A7J5U387_9BACT</name>
<dbReference type="Gene3D" id="1.20.1220.12">
    <property type="entry name" value="Malate synthase, domain III"/>
    <property type="match status" value="1"/>
</dbReference>
<reference evidence="1 2" key="1">
    <citation type="submission" date="2019-10" db="EMBL/GenBank/DDBJ databases">
        <title>Rudanella paleaurantiibacter sp. nov., isolated from sludge.</title>
        <authorList>
            <person name="Xu S.Q."/>
        </authorList>
    </citation>
    <scope>NUCLEOTIDE SEQUENCE [LARGE SCALE GENOMIC DNA]</scope>
    <source>
        <strain evidence="1 2">HX-22-17</strain>
    </source>
</reference>
<protein>
    <submittedName>
        <fullName evidence="1">Uncharacterized protein</fullName>
    </submittedName>
</protein>
<comment type="caution">
    <text evidence="1">The sequence shown here is derived from an EMBL/GenBank/DDBJ whole genome shotgun (WGS) entry which is preliminary data.</text>
</comment>
<accession>A0A7J5U387</accession>
<evidence type="ECO:0000313" key="2">
    <source>
        <dbReference type="Proteomes" id="UP000488299"/>
    </source>
</evidence>